<evidence type="ECO:0000313" key="1">
    <source>
        <dbReference type="EMBL" id="ACL05862.1"/>
    </source>
</evidence>
<gene>
    <name evidence="1" type="ordered locus">Dalk_4179</name>
</gene>
<sequence>METALQDKGTYTFERDTKNYHRFLIQTVSGATGTLYLPKSLDPLPKRLVLDMRENQDSKN</sequence>
<organism evidence="1 2">
    <name type="scientific">Desulfatibacillum aliphaticivorans</name>
    <dbReference type="NCBI Taxonomy" id="218208"/>
    <lineage>
        <taxon>Bacteria</taxon>
        <taxon>Pseudomonadati</taxon>
        <taxon>Thermodesulfobacteriota</taxon>
        <taxon>Desulfobacteria</taxon>
        <taxon>Desulfobacterales</taxon>
        <taxon>Desulfatibacillaceae</taxon>
        <taxon>Desulfatibacillum</taxon>
    </lineage>
</organism>
<dbReference type="HOGENOM" id="CLU_2933779_0_0_7"/>
<proteinExistence type="predicted"/>
<dbReference type="Proteomes" id="UP000000739">
    <property type="component" value="Chromosome"/>
</dbReference>
<name>B8FMZ2_DESAL</name>
<dbReference type="AlphaFoldDB" id="B8FMZ2"/>
<dbReference type="RefSeq" id="WP_015948909.1">
    <property type="nucleotide sequence ID" value="NC_011768.1"/>
</dbReference>
<protein>
    <submittedName>
        <fullName evidence="1">Uncharacterized protein</fullName>
    </submittedName>
</protein>
<dbReference type="EMBL" id="CP001322">
    <property type="protein sequence ID" value="ACL05862.1"/>
    <property type="molecule type" value="Genomic_DNA"/>
</dbReference>
<reference evidence="1 2" key="1">
    <citation type="journal article" date="2012" name="Environ. Microbiol.">
        <title>The genome sequence of Desulfatibacillum alkenivorans AK-01: a blueprint for anaerobic alkane oxidation.</title>
        <authorList>
            <person name="Callaghan A.V."/>
            <person name="Morris B.E."/>
            <person name="Pereira I.A."/>
            <person name="McInerney M.J."/>
            <person name="Austin R.N."/>
            <person name="Groves J.T."/>
            <person name="Kukor J.J."/>
            <person name="Suflita J.M."/>
            <person name="Young L.Y."/>
            <person name="Zylstra G.J."/>
            <person name="Wawrik B."/>
        </authorList>
    </citation>
    <scope>NUCLEOTIDE SEQUENCE [LARGE SCALE GENOMIC DNA]</scope>
    <source>
        <strain evidence="1 2">AK-01</strain>
    </source>
</reference>
<accession>B8FMZ2</accession>
<evidence type="ECO:0000313" key="2">
    <source>
        <dbReference type="Proteomes" id="UP000000739"/>
    </source>
</evidence>
<keyword evidence="2" id="KW-1185">Reference proteome</keyword>
<dbReference type="KEGG" id="dal:Dalk_4179"/>